<dbReference type="AlphaFoldDB" id="A0A7W4WAZ3"/>
<dbReference type="GO" id="GO:0019867">
    <property type="term" value="C:outer membrane"/>
    <property type="evidence" value="ECO:0007669"/>
    <property type="project" value="InterPro"/>
</dbReference>
<keyword evidence="6" id="KW-1185">Reference proteome</keyword>
<organism evidence="5 6">
    <name type="scientific">Microbulbifer rhizosphaerae</name>
    <dbReference type="NCBI Taxonomy" id="1562603"/>
    <lineage>
        <taxon>Bacteria</taxon>
        <taxon>Pseudomonadati</taxon>
        <taxon>Pseudomonadota</taxon>
        <taxon>Gammaproteobacteria</taxon>
        <taxon>Cellvibrionales</taxon>
        <taxon>Microbulbiferaceae</taxon>
        <taxon>Microbulbifer</taxon>
    </lineage>
</organism>
<accession>A0A7W4WAZ3</accession>
<name>A0A7W4WAZ3_9GAMM</name>
<evidence type="ECO:0000313" key="6">
    <source>
        <dbReference type="Proteomes" id="UP000535937"/>
    </source>
</evidence>
<dbReference type="PANTHER" id="PTHR12815">
    <property type="entry name" value="SORTING AND ASSEMBLY MACHINERY SAMM50 PROTEIN FAMILY MEMBER"/>
    <property type="match status" value="1"/>
</dbReference>
<dbReference type="Gene3D" id="3.10.20.310">
    <property type="entry name" value="membrane protein fhac"/>
    <property type="match status" value="1"/>
</dbReference>
<dbReference type="Gene3D" id="2.40.160.50">
    <property type="entry name" value="membrane protein fhac: a member of the omp85/tpsb transporter family"/>
    <property type="match status" value="1"/>
</dbReference>
<gene>
    <name evidence="5" type="ORF">FHS09_001740</name>
</gene>
<keyword evidence="2" id="KW-0812">Transmembrane</keyword>
<dbReference type="Proteomes" id="UP000535937">
    <property type="component" value="Unassembled WGS sequence"/>
</dbReference>
<dbReference type="PROSITE" id="PS51779">
    <property type="entry name" value="POTRA"/>
    <property type="match status" value="1"/>
</dbReference>
<keyword evidence="2" id="KW-1134">Transmembrane beta strand</keyword>
<evidence type="ECO:0000313" key="5">
    <source>
        <dbReference type="EMBL" id="MBB3060920.1"/>
    </source>
</evidence>
<protein>
    <submittedName>
        <fullName evidence="5">Translocation and assembly module TamA</fullName>
    </submittedName>
</protein>
<evidence type="ECO:0000256" key="1">
    <source>
        <dbReference type="ARBA" id="ARBA00004370"/>
    </source>
</evidence>
<dbReference type="Pfam" id="PF01103">
    <property type="entry name" value="Omp85"/>
    <property type="match status" value="1"/>
</dbReference>
<dbReference type="InterPro" id="IPR039910">
    <property type="entry name" value="D15-like"/>
</dbReference>
<proteinExistence type="predicted"/>
<keyword evidence="3" id="KW-0472">Membrane</keyword>
<sequence length="594" mass="65449">MRVLIGILLAGLLVIPLQPALAVPFFDRLPGFEVRIQGNEALREWLREELKKLRKGSSQLKAYEDPHDVARYERGSLEKLLRSRGYYSARVRQSVSGGKILYQVNPGPQYRIKSLSIDMPERLRRGFGGVPLREGDPLEAKKVLKGVETIEKYLGENACLLDIDVGYRATVIHSEAAARLEYIVAPSPEVVVGEVRIEGLTSVEPDFLRKKLQIHSGDCFSRSKIDAARLRLLRTNLIAGVNSEVSSPHGGRVDITFVLKERSHRTVKLGVGYTSSEGAGVSAGWEHRNVLHRGEKIEIASKINPVQQTLKGQLLVPRFLRDDQNFSAKTEFSNEERDSYSAESLTVGAAVSRKLSKHRTAGVGAELKFSRVDEEEGTTENYRLLSFPLGLKWDTTDNLLDARHGATAALEVKPYVDLNNDDTHFVKSILVVTGYKTAEQVRYEPTLAVRARAGIISGIDNLEIPADERFYAGGGGSVRGYGYQALGPRLLIPPEEPGGEPTLSDPIGGRGLSEISLEGRFRFSDTWGGVLFVDGGNAYADPSPDFSDLFWGAGVGVRYFTSFAPLRLDLAVPLDRREGLDDGLQVYVSLGQAF</sequence>
<dbReference type="InterPro" id="IPR010827">
    <property type="entry name" value="BamA/TamA_POTRA"/>
</dbReference>
<dbReference type="EMBL" id="JACHWZ010000006">
    <property type="protein sequence ID" value="MBB3060920.1"/>
    <property type="molecule type" value="Genomic_DNA"/>
</dbReference>
<evidence type="ECO:0000256" key="2">
    <source>
        <dbReference type="ARBA" id="ARBA00022452"/>
    </source>
</evidence>
<comment type="caution">
    <text evidence="5">The sequence shown here is derived from an EMBL/GenBank/DDBJ whole genome shotgun (WGS) entry which is preliminary data.</text>
</comment>
<dbReference type="PANTHER" id="PTHR12815:SF42">
    <property type="entry name" value="BACTERIAL SURFACE ANTIGEN (D15) DOMAIN-CONTAINING PROTEIN"/>
    <property type="match status" value="1"/>
</dbReference>
<dbReference type="InterPro" id="IPR000184">
    <property type="entry name" value="Bac_surfAg_D15"/>
</dbReference>
<dbReference type="RefSeq" id="WP_183458768.1">
    <property type="nucleotide sequence ID" value="NZ_JACHWZ010000006.1"/>
</dbReference>
<reference evidence="5 6" key="1">
    <citation type="submission" date="2020-08" db="EMBL/GenBank/DDBJ databases">
        <title>Genomic Encyclopedia of Type Strains, Phase III (KMG-III): the genomes of soil and plant-associated and newly described type strains.</title>
        <authorList>
            <person name="Whitman W."/>
        </authorList>
    </citation>
    <scope>NUCLEOTIDE SEQUENCE [LARGE SCALE GENOMIC DNA]</scope>
    <source>
        <strain evidence="5 6">CECT 8799</strain>
    </source>
</reference>
<comment type="subcellular location">
    <subcellularLocation>
        <location evidence="1">Membrane</location>
    </subcellularLocation>
</comment>
<evidence type="ECO:0000259" key="4">
    <source>
        <dbReference type="PROSITE" id="PS51779"/>
    </source>
</evidence>
<feature type="domain" description="POTRA" evidence="4">
    <location>
        <begin position="190"/>
        <end position="262"/>
    </location>
</feature>
<dbReference type="InterPro" id="IPR034746">
    <property type="entry name" value="POTRA"/>
</dbReference>
<evidence type="ECO:0000256" key="3">
    <source>
        <dbReference type="ARBA" id="ARBA00023136"/>
    </source>
</evidence>
<dbReference type="Pfam" id="PF07244">
    <property type="entry name" value="POTRA"/>
    <property type="match status" value="1"/>
</dbReference>